<evidence type="ECO:0000256" key="3">
    <source>
        <dbReference type="ARBA" id="ARBA00022723"/>
    </source>
</evidence>
<reference evidence="11 12" key="1">
    <citation type="journal article" date="2021" name="Elife">
        <title>Chloroplast acquisition without the gene transfer in kleptoplastic sea slugs, Plakobranchus ocellatus.</title>
        <authorList>
            <person name="Maeda T."/>
            <person name="Takahashi S."/>
            <person name="Yoshida T."/>
            <person name="Shimamura S."/>
            <person name="Takaki Y."/>
            <person name="Nagai Y."/>
            <person name="Toyoda A."/>
            <person name="Suzuki Y."/>
            <person name="Arimoto A."/>
            <person name="Ishii H."/>
            <person name="Satoh N."/>
            <person name="Nishiyama T."/>
            <person name="Hasebe M."/>
            <person name="Maruyama T."/>
            <person name="Minagawa J."/>
            <person name="Obokata J."/>
            <person name="Shigenobu S."/>
        </authorList>
    </citation>
    <scope>NUCLEOTIDE SEQUENCE [LARGE SCALE GENOMIC DNA]</scope>
</reference>
<evidence type="ECO:0000313" key="11">
    <source>
        <dbReference type="EMBL" id="GFR82289.1"/>
    </source>
</evidence>
<accession>A0AAV4GAP4</accession>
<keyword evidence="8" id="KW-0862">Zinc</keyword>
<dbReference type="Gene3D" id="3.10.20.90">
    <property type="entry name" value="Phosphatidylinositol 3-kinase Catalytic Subunit, Chain A, domain 1"/>
    <property type="match status" value="1"/>
</dbReference>
<dbReference type="Proteomes" id="UP000762676">
    <property type="component" value="Unassembled WGS sequence"/>
</dbReference>
<dbReference type="GO" id="GO:0005634">
    <property type="term" value="C:nucleus"/>
    <property type="evidence" value="ECO:0007669"/>
    <property type="project" value="TreeGrafter"/>
</dbReference>
<comment type="subcellular location">
    <subcellularLocation>
        <location evidence="9">Cytoplasm</location>
    </subcellularLocation>
</comment>
<dbReference type="GO" id="GO:0008270">
    <property type="term" value="F:zinc ion binding"/>
    <property type="evidence" value="ECO:0007669"/>
    <property type="project" value="UniProtKB-KW"/>
</dbReference>
<keyword evidence="5 9" id="KW-0833">Ubl conjugation pathway</keyword>
<keyword evidence="2" id="KW-0645">Protease</keyword>
<keyword evidence="12" id="KW-1185">Reference proteome</keyword>
<dbReference type="EC" id="3.4.19.12" evidence="9"/>
<dbReference type="Pfam" id="PF02338">
    <property type="entry name" value="OTU"/>
    <property type="match status" value="1"/>
</dbReference>
<gene>
    <name evidence="11" type="ORF">ElyMa_000623600</name>
</gene>
<keyword evidence="7 9" id="KW-0788">Thiol protease</keyword>
<keyword evidence="6 9" id="KW-0378">Hydrolase</keyword>
<comment type="catalytic activity">
    <reaction evidence="1 9">
        <text>Thiol-dependent hydrolysis of ester, thioester, amide, peptide and isopeptide bonds formed by the C-terminal Gly of ubiquitin (a 76-residue protein attached to proteins as an intracellular targeting signal).</text>
        <dbReference type="EC" id="3.4.19.12"/>
    </reaction>
</comment>
<dbReference type="InterPro" id="IPR029071">
    <property type="entry name" value="Ubiquitin-like_domsf"/>
</dbReference>
<comment type="function">
    <text evidence="9">Hydrolase that can remove conjugated ubiquitin from proteins and may therefore play an important regulatory role at the level of protein turnover by preventing degradation.</text>
</comment>
<dbReference type="Pfam" id="PF24560">
    <property type="entry name" value="zf-C2H2_OTU1_C"/>
    <property type="match status" value="1"/>
</dbReference>
<dbReference type="InterPro" id="IPR003323">
    <property type="entry name" value="OTU_dom"/>
</dbReference>
<dbReference type="InterPro" id="IPR048857">
    <property type="entry name" value="OTU1_Ubl"/>
</dbReference>
<sequence length="320" mass="35724">MSGQQLRLRMQAKGGPKLLEGLYLVSTIGRLKEVIADTANIPKHRIKIRMGYPPKVIDISNECAELSSLPLRSGDTLIVEEDKSAGSPFDTNCTSQSHSSHDERLDMLLHHQLEEGASGILTRKVVPADNSCLFTSMHLVMNDGAYDLSAAPHLREVIAEIVSRDPMTYSEAILGKPNHSYCKWIRDKNSWGGGIELSILSQYFNTEIAVVDTQSGRVDRFGEDKNYKERVFLIYDGIHYDPLIYEPIDAHVTLRTKFSITNDVILAQALELASEAKSIRQFTDVEGFSLRCLACQTPLRGQREATDHAKSTGHINFGEY</sequence>
<evidence type="ECO:0000256" key="7">
    <source>
        <dbReference type="ARBA" id="ARBA00022807"/>
    </source>
</evidence>
<dbReference type="CDD" id="cd17059">
    <property type="entry name" value="Ubl_OTU1"/>
    <property type="match status" value="1"/>
</dbReference>
<proteinExistence type="predicted"/>
<dbReference type="GO" id="GO:0004843">
    <property type="term" value="F:cysteine-type deubiquitinase activity"/>
    <property type="evidence" value="ECO:0007669"/>
    <property type="project" value="UniProtKB-UniRule"/>
</dbReference>
<dbReference type="GO" id="GO:0030968">
    <property type="term" value="P:endoplasmic reticulum unfolded protein response"/>
    <property type="evidence" value="ECO:0007669"/>
    <property type="project" value="TreeGrafter"/>
</dbReference>
<dbReference type="EMBL" id="BMAT01001256">
    <property type="protein sequence ID" value="GFR82289.1"/>
    <property type="molecule type" value="Genomic_DNA"/>
</dbReference>
<dbReference type="SUPFAM" id="SSF54236">
    <property type="entry name" value="Ubiquitin-like"/>
    <property type="match status" value="1"/>
</dbReference>
<dbReference type="AlphaFoldDB" id="A0AAV4GAP4"/>
<dbReference type="PROSITE" id="PS50802">
    <property type="entry name" value="OTU"/>
    <property type="match status" value="1"/>
</dbReference>
<evidence type="ECO:0000256" key="8">
    <source>
        <dbReference type="ARBA" id="ARBA00022833"/>
    </source>
</evidence>
<dbReference type="GO" id="GO:0036503">
    <property type="term" value="P:ERAD pathway"/>
    <property type="evidence" value="ECO:0007669"/>
    <property type="project" value="TreeGrafter"/>
</dbReference>
<keyword evidence="3" id="KW-0479">Metal-binding</keyword>
<dbReference type="GO" id="GO:0016579">
    <property type="term" value="P:protein deubiquitination"/>
    <property type="evidence" value="ECO:0007669"/>
    <property type="project" value="TreeGrafter"/>
</dbReference>
<dbReference type="SUPFAM" id="SSF54001">
    <property type="entry name" value="Cysteine proteinases"/>
    <property type="match status" value="1"/>
</dbReference>
<dbReference type="Gene3D" id="3.90.70.80">
    <property type="match status" value="1"/>
</dbReference>
<evidence type="ECO:0000256" key="2">
    <source>
        <dbReference type="ARBA" id="ARBA00022670"/>
    </source>
</evidence>
<dbReference type="CDD" id="cd22745">
    <property type="entry name" value="OTU_OTU1"/>
    <property type="match status" value="1"/>
</dbReference>
<dbReference type="PANTHER" id="PTHR13312">
    <property type="entry name" value="HIV-INDUCED PROTEIN-7-LIKE PROTEASE"/>
    <property type="match status" value="1"/>
</dbReference>
<evidence type="ECO:0000256" key="6">
    <source>
        <dbReference type="ARBA" id="ARBA00022801"/>
    </source>
</evidence>
<keyword evidence="9" id="KW-0963">Cytoplasm</keyword>
<feature type="domain" description="OTU" evidence="10">
    <location>
        <begin position="121"/>
        <end position="246"/>
    </location>
</feature>
<dbReference type="InterPro" id="IPR057766">
    <property type="entry name" value="Znf-C2H2_OTU1-like_C"/>
</dbReference>
<dbReference type="PANTHER" id="PTHR13312:SF0">
    <property type="entry name" value="UBIQUITIN THIOESTERASE OTU1"/>
    <property type="match status" value="1"/>
</dbReference>
<keyword evidence="4" id="KW-0863">Zinc-finger</keyword>
<comment type="caution">
    <text evidence="11">The sequence shown here is derived from an EMBL/GenBank/DDBJ whole genome shotgun (WGS) entry which is preliminary data.</text>
</comment>
<evidence type="ECO:0000256" key="9">
    <source>
        <dbReference type="RuleBase" id="RU367104"/>
    </source>
</evidence>
<protein>
    <recommendedName>
        <fullName evidence="9">Ubiquitin thioesterase OTU</fullName>
        <ecNumber evidence="9">3.4.19.12</ecNumber>
    </recommendedName>
</protein>
<dbReference type="InterPro" id="IPR038765">
    <property type="entry name" value="Papain-like_cys_pep_sf"/>
</dbReference>
<evidence type="ECO:0000256" key="1">
    <source>
        <dbReference type="ARBA" id="ARBA00000707"/>
    </source>
</evidence>
<evidence type="ECO:0000256" key="5">
    <source>
        <dbReference type="ARBA" id="ARBA00022786"/>
    </source>
</evidence>
<dbReference type="Pfam" id="PF21403">
    <property type="entry name" value="OTU1_UBXL"/>
    <property type="match status" value="1"/>
</dbReference>
<dbReference type="FunFam" id="3.10.20.90:FF:000096">
    <property type="entry name" value="Ubiquitin thioesterase OTU1"/>
    <property type="match status" value="1"/>
</dbReference>
<dbReference type="GO" id="GO:0005829">
    <property type="term" value="C:cytosol"/>
    <property type="evidence" value="ECO:0007669"/>
    <property type="project" value="TreeGrafter"/>
</dbReference>
<organism evidence="11 12">
    <name type="scientific">Elysia marginata</name>
    <dbReference type="NCBI Taxonomy" id="1093978"/>
    <lineage>
        <taxon>Eukaryota</taxon>
        <taxon>Metazoa</taxon>
        <taxon>Spiralia</taxon>
        <taxon>Lophotrochozoa</taxon>
        <taxon>Mollusca</taxon>
        <taxon>Gastropoda</taxon>
        <taxon>Heterobranchia</taxon>
        <taxon>Euthyneura</taxon>
        <taxon>Panpulmonata</taxon>
        <taxon>Sacoglossa</taxon>
        <taxon>Placobranchoidea</taxon>
        <taxon>Plakobranchidae</taxon>
        <taxon>Elysia</taxon>
    </lineage>
</organism>
<evidence type="ECO:0000259" key="10">
    <source>
        <dbReference type="PROSITE" id="PS50802"/>
    </source>
</evidence>
<evidence type="ECO:0000313" key="12">
    <source>
        <dbReference type="Proteomes" id="UP000762676"/>
    </source>
</evidence>
<evidence type="ECO:0000256" key="4">
    <source>
        <dbReference type="ARBA" id="ARBA00022771"/>
    </source>
</evidence>
<name>A0AAV4GAP4_9GAST</name>